<feature type="transmembrane region" description="Helical" evidence="5">
    <location>
        <begin position="6"/>
        <end position="29"/>
    </location>
</feature>
<protein>
    <submittedName>
        <fullName evidence="6">Tic20 family protein</fullName>
    </submittedName>
</protein>
<dbReference type="EMBL" id="JAGINX010000001">
    <property type="protein sequence ID" value="MBP2317486.1"/>
    <property type="molecule type" value="Genomic_DNA"/>
</dbReference>
<dbReference type="RefSeq" id="WP_210047702.1">
    <property type="nucleotide sequence ID" value="NZ_JAGINX010000001.1"/>
</dbReference>
<keyword evidence="7" id="KW-1185">Reference proteome</keyword>
<dbReference type="InterPro" id="IPR019109">
    <property type="entry name" value="MamF_MmsF"/>
</dbReference>
<evidence type="ECO:0000256" key="1">
    <source>
        <dbReference type="ARBA" id="ARBA00004141"/>
    </source>
</evidence>
<keyword evidence="3 5" id="KW-1133">Transmembrane helix</keyword>
<proteinExistence type="predicted"/>
<name>A0ABS4T2I1_9MICC</name>
<evidence type="ECO:0000256" key="2">
    <source>
        <dbReference type="ARBA" id="ARBA00022692"/>
    </source>
</evidence>
<comment type="subcellular location">
    <subcellularLocation>
        <location evidence="1">Membrane</location>
        <topology evidence="1">Multi-pass membrane protein</topology>
    </subcellularLocation>
</comment>
<keyword evidence="2 5" id="KW-0812">Transmembrane</keyword>
<organism evidence="6 7">
    <name type="scientific">Nesterenkonia lacusekhoensis</name>
    <dbReference type="NCBI Taxonomy" id="150832"/>
    <lineage>
        <taxon>Bacteria</taxon>
        <taxon>Bacillati</taxon>
        <taxon>Actinomycetota</taxon>
        <taxon>Actinomycetes</taxon>
        <taxon>Micrococcales</taxon>
        <taxon>Micrococcaceae</taxon>
        <taxon>Nesterenkonia</taxon>
    </lineage>
</organism>
<evidence type="ECO:0000256" key="3">
    <source>
        <dbReference type="ARBA" id="ARBA00022989"/>
    </source>
</evidence>
<dbReference type="Pfam" id="PF09685">
    <property type="entry name" value="MamF_MmsF"/>
    <property type="match status" value="1"/>
</dbReference>
<evidence type="ECO:0000256" key="4">
    <source>
        <dbReference type="ARBA" id="ARBA00023136"/>
    </source>
</evidence>
<dbReference type="Proteomes" id="UP001519331">
    <property type="component" value="Unassembled WGS sequence"/>
</dbReference>
<accession>A0ABS4T2I1</accession>
<evidence type="ECO:0000313" key="7">
    <source>
        <dbReference type="Proteomes" id="UP001519331"/>
    </source>
</evidence>
<comment type="caution">
    <text evidence="6">The sequence shown here is derived from an EMBL/GenBank/DDBJ whole genome shotgun (WGS) entry which is preliminary data.</text>
</comment>
<evidence type="ECO:0000313" key="6">
    <source>
        <dbReference type="EMBL" id="MBP2317486.1"/>
    </source>
</evidence>
<evidence type="ECO:0000256" key="5">
    <source>
        <dbReference type="SAM" id="Phobius"/>
    </source>
</evidence>
<keyword evidence="4 5" id="KW-0472">Membrane</keyword>
<gene>
    <name evidence="6" type="ORF">JOF45_000505</name>
</gene>
<reference evidence="6 7" key="1">
    <citation type="submission" date="2021-03" db="EMBL/GenBank/DDBJ databases">
        <title>Sequencing the genomes of 1000 actinobacteria strains.</title>
        <authorList>
            <person name="Klenk H.-P."/>
        </authorList>
    </citation>
    <scope>NUCLEOTIDE SEQUENCE [LARGE SCALE GENOMIC DNA]</scope>
    <source>
        <strain evidence="6 7">DSM 12544</strain>
    </source>
</reference>
<sequence length="44" mass="5081">MIILIGFIIVPLIFVIALIFGILGAVAAYNRRPFRYPFNIRFIK</sequence>